<reference evidence="2 3" key="1">
    <citation type="submission" date="2018-12" db="EMBL/GenBank/DDBJ databases">
        <authorList>
            <person name="Meng J."/>
        </authorList>
    </citation>
    <scope>NUCLEOTIDE SEQUENCE [LARGE SCALE GENOMIC DNA]</scope>
    <source>
        <strain evidence="2 3">HT111-2</strain>
    </source>
</reference>
<protein>
    <submittedName>
        <fullName evidence="2">Uncharacterized protein</fullName>
    </submittedName>
</protein>
<dbReference type="AlphaFoldDB" id="A0A437SVV3"/>
<accession>A0A437SVV3</accession>
<name>A0A437SVV3_9LACO</name>
<keyword evidence="1" id="KW-1133">Transmembrane helix</keyword>
<feature type="transmembrane region" description="Helical" evidence="1">
    <location>
        <begin position="43"/>
        <end position="63"/>
    </location>
</feature>
<evidence type="ECO:0000313" key="3">
    <source>
        <dbReference type="Proteomes" id="UP000288291"/>
    </source>
</evidence>
<organism evidence="2 3">
    <name type="scientific">Lactobacillus xujianguonis</name>
    <dbReference type="NCBI Taxonomy" id="2495899"/>
    <lineage>
        <taxon>Bacteria</taxon>
        <taxon>Bacillati</taxon>
        <taxon>Bacillota</taxon>
        <taxon>Bacilli</taxon>
        <taxon>Lactobacillales</taxon>
        <taxon>Lactobacillaceae</taxon>
        <taxon>Lactobacillus</taxon>
    </lineage>
</organism>
<feature type="transmembrane region" description="Helical" evidence="1">
    <location>
        <begin position="6"/>
        <end position="31"/>
    </location>
</feature>
<dbReference type="EMBL" id="RXIA01000010">
    <property type="protein sequence ID" value="RVU71022.1"/>
    <property type="molecule type" value="Genomic_DNA"/>
</dbReference>
<keyword evidence="1" id="KW-0812">Transmembrane</keyword>
<proteinExistence type="predicted"/>
<gene>
    <name evidence="2" type="ORF">EJK17_04770</name>
</gene>
<dbReference type="RefSeq" id="WP_103662227.1">
    <property type="nucleotide sequence ID" value="NZ_ML136878.1"/>
</dbReference>
<dbReference type="Proteomes" id="UP000288291">
    <property type="component" value="Unassembled WGS sequence"/>
</dbReference>
<evidence type="ECO:0000256" key="1">
    <source>
        <dbReference type="SAM" id="Phobius"/>
    </source>
</evidence>
<comment type="caution">
    <text evidence="2">The sequence shown here is derived from an EMBL/GenBank/DDBJ whole genome shotgun (WGS) entry which is preliminary data.</text>
</comment>
<feature type="transmembrane region" description="Helical" evidence="1">
    <location>
        <begin position="83"/>
        <end position="108"/>
    </location>
</feature>
<sequence length="160" mass="18345">MFFKEHFGTVLTSVLSLVMGLFMGIAVIIVNHLPFVWTQLFQLWAEIFMIVFVVSLFVPYNAWGDWLAGKVFHLKEGTVGFALVQGIIPSVILNTFNTFICVGQSIFYNPTIPQAARMGIWWHSCISTWWIFFVVSYIASYIAVWIGKFVATHYVKKSNY</sequence>
<feature type="transmembrane region" description="Helical" evidence="1">
    <location>
        <begin position="120"/>
        <end position="146"/>
    </location>
</feature>
<evidence type="ECO:0000313" key="2">
    <source>
        <dbReference type="EMBL" id="RVU71022.1"/>
    </source>
</evidence>
<keyword evidence="3" id="KW-1185">Reference proteome</keyword>
<keyword evidence="1" id="KW-0472">Membrane</keyword>